<name>A0ABN0URK3_9PSEU</name>
<sequence length="178" mass="20295">MKPKPRQYELAVDYVGFSNPLLRRWELRRIARRMPSCTRANVRVKYILHALADVEECGQKFSAAWSTYRRIRWIPSFMAIWGACVVISLFSIFFVAEEITPVLVAVLLILLVCVILVVCCVPDMRKVTNSLFEGALVAHKELQDAEQRVEVLIRKPFAADPWAPLRATVAESQANGDY</sequence>
<accession>A0ABN0URK3</accession>
<feature type="transmembrane region" description="Helical" evidence="1">
    <location>
        <begin position="102"/>
        <end position="121"/>
    </location>
</feature>
<gene>
    <name evidence="2" type="ORF">GCM10010492_70350</name>
</gene>
<evidence type="ECO:0000313" key="3">
    <source>
        <dbReference type="Proteomes" id="UP001500416"/>
    </source>
</evidence>
<keyword evidence="1" id="KW-0812">Transmembrane</keyword>
<protein>
    <submittedName>
        <fullName evidence="2">Uncharacterized protein</fullName>
    </submittedName>
</protein>
<proteinExistence type="predicted"/>
<dbReference type="Proteomes" id="UP001500416">
    <property type="component" value="Unassembled WGS sequence"/>
</dbReference>
<organism evidence="2 3">
    <name type="scientific">Saccharothrix mutabilis subsp. mutabilis</name>
    <dbReference type="NCBI Taxonomy" id="66855"/>
    <lineage>
        <taxon>Bacteria</taxon>
        <taxon>Bacillati</taxon>
        <taxon>Actinomycetota</taxon>
        <taxon>Actinomycetes</taxon>
        <taxon>Pseudonocardiales</taxon>
        <taxon>Pseudonocardiaceae</taxon>
        <taxon>Saccharothrix</taxon>
    </lineage>
</organism>
<keyword evidence="1" id="KW-0472">Membrane</keyword>
<feature type="transmembrane region" description="Helical" evidence="1">
    <location>
        <begin position="77"/>
        <end position="96"/>
    </location>
</feature>
<dbReference type="EMBL" id="BAAABU010000028">
    <property type="protein sequence ID" value="GAA0259321.1"/>
    <property type="molecule type" value="Genomic_DNA"/>
</dbReference>
<keyword evidence="3" id="KW-1185">Reference proteome</keyword>
<reference evidence="2 3" key="1">
    <citation type="journal article" date="2019" name="Int. J. Syst. Evol. Microbiol.">
        <title>The Global Catalogue of Microorganisms (GCM) 10K type strain sequencing project: providing services to taxonomists for standard genome sequencing and annotation.</title>
        <authorList>
            <consortium name="The Broad Institute Genomics Platform"/>
            <consortium name="The Broad Institute Genome Sequencing Center for Infectious Disease"/>
            <person name="Wu L."/>
            <person name="Ma J."/>
        </authorList>
    </citation>
    <scope>NUCLEOTIDE SEQUENCE [LARGE SCALE GENOMIC DNA]</scope>
    <source>
        <strain evidence="2 3">JCM 3380</strain>
    </source>
</reference>
<comment type="caution">
    <text evidence="2">The sequence shown here is derived from an EMBL/GenBank/DDBJ whole genome shotgun (WGS) entry which is preliminary data.</text>
</comment>
<keyword evidence="1" id="KW-1133">Transmembrane helix</keyword>
<evidence type="ECO:0000256" key="1">
    <source>
        <dbReference type="SAM" id="Phobius"/>
    </source>
</evidence>
<evidence type="ECO:0000313" key="2">
    <source>
        <dbReference type="EMBL" id="GAA0259321.1"/>
    </source>
</evidence>